<dbReference type="EMBL" id="CP036276">
    <property type="protein sequence ID" value="QDU46711.1"/>
    <property type="molecule type" value="Genomic_DNA"/>
</dbReference>
<accession>A0A517ZW64</accession>
<evidence type="ECO:0000313" key="2">
    <source>
        <dbReference type="EMBL" id="QDU46711.1"/>
    </source>
</evidence>
<evidence type="ECO:0000259" key="1">
    <source>
        <dbReference type="Pfam" id="PF03445"/>
    </source>
</evidence>
<dbReference type="InterPro" id="IPR043519">
    <property type="entry name" value="NT_sf"/>
</dbReference>
<dbReference type="AlphaFoldDB" id="A0A517ZW64"/>
<gene>
    <name evidence="2" type="ORF">Mal52_52330</name>
</gene>
<dbReference type="SUPFAM" id="SSF81301">
    <property type="entry name" value="Nucleotidyltransferase"/>
    <property type="match status" value="1"/>
</dbReference>
<dbReference type="Pfam" id="PF03445">
    <property type="entry name" value="DUF294"/>
    <property type="match status" value="1"/>
</dbReference>
<keyword evidence="3" id="KW-1185">Reference proteome</keyword>
<protein>
    <recommendedName>
        <fullName evidence="1">Protein-PII uridylyltransferase N-terminal domain-containing protein</fullName>
    </recommendedName>
</protein>
<dbReference type="RefSeq" id="WP_197534451.1">
    <property type="nucleotide sequence ID" value="NZ_CP036276.1"/>
</dbReference>
<name>A0A517ZW64_9PLAN</name>
<sequence>MPLPHTFAAHRPWSAETTLDLSKHPLLDNAWKNSQRLLQQISDQLRAAALDPRILTVAASGSLGRMEAVAGSDADLIVVLSNEITTDSPQAQQACDSIWEALEALQLPHSRRGGIFSIPTTPAALCNVDARGKIDEDIPTFGKRFQLFCDAQPVYGTVAYEQLLSDVIRWYTAATPGDATIAWWRYLLNDLLRYYRSMCVAAQWDQSHGAGFQRMRNFKHAHSRTVMYAAMLCLLGECSSVQQNPLQQFQAMLRLTPLERLAWSCPSAQEADMAAIATIYARYLEKLDALTFRQSLLDDNLTEAHTAEWTRSGHDLRNALSRFLDEQRQQWDPDFATALWL</sequence>
<reference evidence="2 3" key="1">
    <citation type="submission" date="2019-02" db="EMBL/GenBank/DDBJ databases">
        <title>Deep-cultivation of Planctomycetes and their phenomic and genomic characterization uncovers novel biology.</title>
        <authorList>
            <person name="Wiegand S."/>
            <person name="Jogler M."/>
            <person name="Boedeker C."/>
            <person name="Pinto D."/>
            <person name="Vollmers J."/>
            <person name="Rivas-Marin E."/>
            <person name="Kohn T."/>
            <person name="Peeters S.H."/>
            <person name="Heuer A."/>
            <person name="Rast P."/>
            <person name="Oberbeckmann S."/>
            <person name="Bunk B."/>
            <person name="Jeske O."/>
            <person name="Meyerdierks A."/>
            <person name="Storesund J.E."/>
            <person name="Kallscheuer N."/>
            <person name="Luecker S."/>
            <person name="Lage O.M."/>
            <person name="Pohl T."/>
            <person name="Merkel B.J."/>
            <person name="Hornburger P."/>
            <person name="Mueller R.-W."/>
            <person name="Bruemmer F."/>
            <person name="Labrenz M."/>
            <person name="Spormann A.M."/>
            <person name="Op den Camp H."/>
            <person name="Overmann J."/>
            <person name="Amann R."/>
            <person name="Jetten M.S.M."/>
            <person name="Mascher T."/>
            <person name="Medema M.H."/>
            <person name="Devos D.P."/>
            <person name="Kaster A.-K."/>
            <person name="Ovreas L."/>
            <person name="Rohde M."/>
            <person name="Galperin M.Y."/>
            <person name="Jogler C."/>
        </authorList>
    </citation>
    <scope>NUCLEOTIDE SEQUENCE [LARGE SCALE GENOMIC DNA]</scope>
    <source>
        <strain evidence="2 3">Mal52</strain>
    </source>
</reference>
<dbReference type="GO" id="GO:0008773">
    <property type="term" value="F:[protein-PII] uridylyltransferase activity"/>
    <property type="evidence" value="ECO:0007669"/>
    <property type="project" value="InterPro"/>
</dbReference>
<dbReference type="InterPro" id="IPR005105">
    <property type="entry name" value="GlnD_Uridyltrans_N"/>
</dbReference>
<proteinExistence type="predicted"/>
<dbReference type="KEGG" id="sdyn:Mal52_52330"/>
<evidence type="ECO:0000313" key="3">
    <source>
        <dbReference type="Proteomes" id="UP000319383"/>
    </source>
</evidence>
<organism evidence="2 3">
    <name type="scientific">Symmachiella dynata</name>
    <dbReference type="NCBI Taxonomy" id="2527995"/>
    <lineage>
        <taxon>Bacteria</taxon>
        <taxon>Pseudomonadati</taxon>
        <taxon>Planctomycetota</taxon>
        <taxon>Planctomycetia</taxon>
        <taxon>Planctomycetales</taxon>
        <taxon>Planctomycetaceae</taxon>
        <taxon>Symmachiella</taxon>
    </lineage>
</organism>
<dbReference type="Proteomes" id="UP000319383">
    <property type="component" value="Chromosome"/>
</dbReference>
<dbReference type="Gene3D" id="3.30.460.10">
    <property type="entry name" value="Beta Polymerase, domain 2"/>
    <property type="match status" value="1"/>
</dbReference>
<feature type="domain" description="Protein-PII uridylyltransferase N-terminal" evidence="1">
    <location>
        <begin position="35"/>
        <end position="111"/>
    </location>
</feature>